<dbReference type="Pfam" id="PF01755">
    <property type="entry name" value="Glyco_transf_25"/>
    <property type="match status" value="1"/>
</dbReference>
<protein>
    <submittedName>
        <fullName evidence="2">Glycosyl transferase, family 25</fullName>
    </submittedName>
</protein>
<evidence type="ECO:0000259" key="1">
    <source>
        <dbReference type="Pfam" id="PF01755"/>
    </source>
</evidence>
<accession>A0A1G6HG80</accession>
<reference evidence="3" key="1">
    <citation type="submission" date="2016-09" db="EMBL/GenBank/DDBJ databases">
        <authorList>
            <person name="Varghese N."/>
            <person name="Submissions S."/>
        </authorList>
    </citation>
    <scope>NUCLEOTIDE SEQUENCE [LARGE SCALE GENOMIC DNA]</scope>
    <source>
        <strain evidence="3">ANC 3699</strain>
    </source>
</reference>
<name>A0A1G6HG80_9GAMM</name>
<proteinExistence type="predicted"/>
<dbReference type="InterPro" id="IPR002654">
    <property type="entry name" value="Glyco_trans_25"/>
</dbReference>
<keyword evidence="3" id="KW-1185">Reference proteome</keyword>
<organism evidence="2 3">
    <name type="scientific">Acinetobacter marinus</name>
    <dbReference type="NCBI Taxonomy" id="281375"/>
    <lineage>
        <taxon>Bacteria</taxon>
        <taxon>Pseudomonadati</taxon>
        <taxon>Pseudomonadota</taxon>
        <taxon>Gammaproteobacteria</taxon>
        <taxon>Moraxellales</taxon>
        <taxon>Moraxellaceae</taxon>
        <taxon>Acinetobacter</taxon>
    </lineage>
</organism>
<feature type="domain" description="Glycosyl transferase family 25" evidence="1">
    <location>
        <begin position="3"/>
        <end position="179"/>
    </location>
</feature>
<gene>
    <name evidence="2" type="ORF">SAMN05421749_102207</name>
</gene>
<keyword evidence="2" id="KW-0808">Transferase</keyword>
<dbReference type="GO" id="GO:0016740">
    <property type="term" value="F:transferase activity"/>
    <property type="evidence" value="ECO:0007669"/>
    <property type="project" value="UniProtKB-KW"/>
</dbReference>
<dbReference type="CDD" id="cd06532">
    <property type="entry name" value="Glyco_transf_25"/>
    <property type="match status" value="1"/>
</dbReference>
<dbReference type="AlphaFoldDB" id="A0A1G6HG80"/>
<dbReference type="RefSeq" id="WP_244515961.1">
    <property type="nucleotide sequence ID" value="NZ_FMYK01000002.1"/>
</dbReference>
<dbReference type="EMBL" id="FMYK01000002">
    <property type="protein sequence ID" value="SDB93250.1"/>
    <property type="molecule type" value="Genomic_DNA"/>
</dbReference>
<evidence type="ECO:0000313" key="2">
    <source>
        <dbReference type="EMBL" id="SDB93250.1"/>
    </source>
</evidence>
<evidence type="ECO:0000313" key="3">
    <source>
        <dbReference type="Proteomes" id="UP000242317"/>
    </source>
</evidence>
<dbReference type="Proteomes" id="UP000242317">
    <property type="component" value="Unassembled WGS sequence"/>
</dbReference>
<sequence>MSIKNFIISLSTAQERREHVTKEFERQQVEFEFFNAITPSTMDFTCAELRIGKYQSTLHPNEISCLLSHMMVWKKAVDEHLDYVAIFEDDIYLGESANEFLGSTAWIPKEHSLVKLEMFYKKIGIAINNKNISAPNHRKLLLLNEPHMGCAGYLISREVAQELLAFTINSQVLIPVDHIVFREYPKINELKIYQLSPALCVQDMILTSGKTRFPSALEDVRNVRKGKNTQKEKLPLSAKIQKECLRIWFKVKKIAINFSKLKHGTKMFKIKFR</sequence>